<protein>
    <submittedName>
        <fullName evidence="12">Peptidase M48</fullName>
    </submittedName>
</protein>
<dbReference type="Proteomes" id="UP000028826">
    <property type="component" value="Unassembled WGS sequence"/>
</dbReference>
<sequence>MTGVSARHRLLNLAQSALLLGLMAAIAWVSVTAILGPETGAMVALGMVAGLILAPALPRRMILSGYQAQRLTGRDAPGLVGALAELARRAGLPRAPALYRVPSSLPNAFAMGTPEDSSICVTDGLLELLDGRELAGVLAHEIGHIANRDLWVMGVADMMSRLVSLASWLGQLLLLLNLPLVLAGMVHVPWHVVILLVFAPTLMALVQLGLSRTREYDADRAAAELAGDPEGLVRALVKLDRRVGRFWEEILLPGRRIPEPSLLRTHPPTESRIRRLRDLVTGRTTPIPPLVGYPTARIPLGGTPPRFHRLGLYW</sequence>
<evidence type="ECO:0000256" key="3">
    <source>
        <dbReference type="ARBA" id="ARBA00022670"/>
    </source>
</evidence>
<keyword evidence="6 11" id="KW-0378">Hydrolase</keyword>
<dbReference type="RefSeq" id="WP_035714753.1">
    <property type="nucleotide sequence ID" value="NZ_CAMIFG010000228.1"/>
</dbReference>
<evidence type="ECO:0000256" key="1">
    <source>
        <dbReference type="ARBA" id="ARBA00004651"/>
    </source>
</evidence>
<keyword evidence="5" id="KW-0479">Metal-binding</keyword>
<dbReference type="GO" id="GO:0005886">
    <property type="term" value="C:plasma membrane"/>
    <property type="evidence" value="ECO:0007669"/>
    <property type="project" value="UniProtKB-SubCell"/>
</dbReference>
<keyword evidence="9 11" id="KW-0482">Metalloprotease</keyword>
<gene>
    <name evidence="12" type="ORF">CN97_07930</name>
</gene>
<evidence type="ECO:0000256" key="5">
    <source>
        <dbReference type="ARBA" id="ARBA00022723"/>
    </source>
</evidence>
<dbReference type="GO" id="GO:0004222">
    <property type="term" value="F:metalloendopeptidase activity"/>
    <property type="evidence" value="ECO:0007669"/>
    <property type="project" value="InterPro"/>
</dbReference>
<evidence type="ECO:0000256" key="9">
    <source>
        <dbReference type="ARBA" id="ARBA00023049"/>
    </source>
</evidence>
<comment type="similarity">
    <text evidence="11">Belongs to the peptidase M48 family.</text>
</comment>
<comment type="caution">
    <text evidence="12">The sequence shown here is derived from an EMBL/GenBank/DDBJ whole genome shotgun (WGS) entry which is preliminary data.</text>
</comment>
<dbReference type="Pfam" id="PF01435">
    <property type="entry name" value="Peptidase_M48"/>
    <property type="match status" value="1"/>
</dbReference>
<evidence type="ECO:0000256" key="2">
    <source>
        <dbReference type="ARBA" id="ARBA00022475"/>
    </source>
</evidence>
<evidence type="ECO:0000256" key="10">
    <source>
        <dbReference type="ARBA" id="ARBA00023136"/>
    </source>
</evidence>
<keyword evidence="3 11" id="KW-0645">Protease</keyword>
<evidence type="ECO:0000256" key="7">
    <source>
        <dbReference type="ARBA" id="ARBA00022833"/>
    </source>
</evidence>
<dbReference type="InterPro" id="IPR001915">
    <property type="entry name" value="Peptidase_M48"/>
</dbReference>
<dbReference type="STRING" id="195105.CN97_07930"/>
<dbReference type="PANTHER" id="PTHR43221">
    <property type="entry name" value="PROTEASE HTPX"/>
    <property type="match status" value="1"/>
</dbReference>
<dbReference type="OrthoDB" id="15218at2"/>
<keyword evidence="4" id="KW-0812">Transmembrane</keyword>
<dbReference type="eggNOG" id="COG0501">
    <property type="taxonomic scope" value="Bacteria"/>
</dbReference>
<keyword evidence="7 11" id="KW-0862">Zinc</keyword>
<name>A0A086XUB1_9RHOB</name>
<evidence type="ECO:0000256" key="6">
    <source>
        <dbReference type="ARBA" id="ARBA00022801"/>
    </source>
</evidence>
<evidence type="ECO:0000313" key="13">
    <source>
        <dbReference type="Proteomes" id="UP000028826"/>
    </source>
</evidence>
<evidence type="ECO:0000256" key="8">
    <source>
        <dbReference type="ARBA" id="ARBA00022989"/>
    </source>
</evidence>
<accession>A0A086XUB1</accession>
<comment type="subcellular location">
    <subcellularLocation>
        <location evidence="1">Cell membrane</location>
        <topology evidence="1">Multi-pass membrane protein</topology>
    </subcellularLocation>
</comment>
<keyword evidence="13" id="KW-1185">Reference proteome</keyword>
<dbReference type="AlphaFoldDB" id="A0A086XUB1"/>
<dbReference type="Gene3D" id="3.30.2010.10">
    <property type="entry name" value="Metalloproteases ('zincins'), catalytic domain"/>
    <property type="match status" value="1"/>
</dbReference>
<keyword evidence="2" id="KW-1003">Cell membrane</keyword>
<evidence type="ECO:0000256" key="4">
    <source>
        <dbReference type="ARBA" id="ARBA00022692"/>
    </source>
</evidence>
<dbReference type="PANTHER" id="PTHR43221:SF1">
    <property type="entry name" value="PROTEASE HTPX"/>
    <property type="match status" value="1"/>
</dbReference>
<keyword evidence="10" id="KW-0472">Membrane</keyword>
<dbReference type="CDD" id="cd07339">
    <property type="entry name" value="M48B_HtpX_like"/>
    <property type="match status" value="1"/>
</dbReference>
<proteinExistence type="inferred from homology"/>
<organism evidence="12 13">
    <name type="scientific">Haematobacter massiliensis</name>
    <dbReference type="NCBI Taxonomy" id="195105"/>
    <lineage>
        <taxon>Bacteria</taxon>
        <taxon>Pseudomonadati</taxon>
        <taxon>Pseudomonadota</taxon>
        <taxon>Alphaproteobacteria</taxon>
        <taxon>Rhodobacterales</taxon>
        <taxon>Paracoccaceae</taxon>
        <taxon>Haematobacter</taxon>
    </lineage>
</organism>
<dbReference type="EMBL" id="JGYG01000024">
    <property type="protein sequence ID" value="KFI25611.1"/>
    <property type="molecule type" value="Genomic_DNA"/>
</dbReference>
<evidence type="ECO:0000256" key="11">
    <source>
        <dbReference type="RuleBase" id="RU003983"/>
    </source>
</evidence>
<dbReference type="GO" id="GO:0006508">
    <property type="term" value="P:proteolysis"/>
    <property type="evidence" value="ECO:0007669"/>
    <property type="project" value="UniProtKB-KW"/>
</dbReference>
<evidence type="ECO:0000313" key="12">
    <source>
        <dbReference type="EMBL" id="KFI25611.1"/>
    </source>
</evidence>
<reference evidence="12 13" key="1">
    <citation type="submission" date="2014-03" db="EMBL/GenBank/DDBJ databases">
        <title>Genome of Haematobacter massiliensis CCUG 47968.</title>
        <authorList>
            <person name="Wang D."/>
            <person name="Wang G."/>
        </authorList>
    </citation>
    <scope>NUCLEOTIDE SEQUENCE [LARGE SCALE GENOMIC DNA]</scope>
    <source>
        <strain evidence="12 13">CCUG 47968</strain>
    </source>
</reference>
<keyword evidence="8" id="KW-1133">Transmembrane helix</keyword>
<comment type="cofactor">
    <cofactor evidence="11">
        <name>Zn(2+)</name>
        <dbReference type="ChEBI" id="CHEBI:29105"/>
    </cofactor>
    <text evidence="11">Binds 1 zinc ion per subunit.</text>
</comment>
<dbReference type="GO" id="GO:0046872">
    <property type="term" value="F:metal ion binding"/>
    <property type="evidence" value="ECO:0007669"/>
    <property type="project" value="UniProtKB-KW"/>
</dbReference>
<dbReference type="InterPro" id="IPR050083">
    <property type="entry name" value="HtpX_protease"/>
</dbReference>